<evidence type="ECO:0000256" key="1">
    <source>
        <dbReference type="SAM" id="MobiDB-lite"/>
    </source>
</evidence>
<feature type="compositionally biased region" description="Polar residues" evidence="1">
    <location>
        <begin position="109"/>
        <end position="118"/>
    </location>
</feature>
<comment type="caution">
    <text evidence="2">The sequence shown here is derived from an EMBL/GenBank/DDBJ whole genome shotgun (WGS) entry which is preliminary data.</text>
</comment>
<protein>
    <submittedName>
        <fullName evidence="2">Uncharacterized protein</fullName>
    </submittedName>
</protein>
<feature type="region of interest" description="Disordered" evidence="1">
    <location>
        <begin position="1"/>
        <end position="56"/>
    </location>
</feature>
<accession>A0A0J7JVA3</accession>
<dbReference type="Proteomes" id="UP000036403">
    <property type="component" value="Unassembled WGS sequence"/>
</dbReference>
<dbReference type="AlphaFoldDB" id="A0A0J7JVA3"/>
<proteinExistence type="predicted"/>
<dbReference type="PaxDb" id="67767-A0A0J7JVA3"/>
<evidence type="ECO:0000313" key="2">
    <source>
        <dbReference type="EMBL" id="KMQ82049.1"/>
    </source>
</evidence>
<dbReference type="EMBL" id="LBMM01028927">
    <property type="protein sequence ID" value="KMQ82049.1"/>
    <property type="molecule type" value="Genomic_DNA"/>
</dbReference>
<feature type="compositionally biased region" description="Polar residues" evidence="1">
    <location>
        <begin position="1"/>
        <end position="15"/>
    </location>
</feature>
<feature type="compositionally biased region" description="Polar residues" evidence="1">
    <location>
        <begin position="131"/>
        <end position="150"/>
    </location>
</feature>
<keyword evidence="3" id="KW-1185">Reference proteome</keyword>
<feature type="non-terminal residue" evidence="2">
    <location>
        <position position="280"/>
    </location>
</feature>
<sequence>MVNNMVHHTTQTSLPVSPLPPRGKLLPQRESKKVQSKSHSTSKTSERLSPVRRPPIKKQVALLPERSTNLLPAAELIPPGRSKEDVLDELIRDLKILKKQVIEGKKQSGETSRLTPETKTYKGKRKHETEIQQVVVQRSCTSEQDTTEAPNTEDRYPKDGEPWTMVLGRKEKKKKQLLQSQHKQQDGIAAKKISSTMRRPKSTVSPRKEKKTAAVAITTMTDETSYKELMQLAKRNISLEELKIDDIDCRRAMTGGLLLQIHGKDNQSKAEQLTDKLQSL</sequence>
<name>A0A0J7JVA3_LASNI</name>
<feature type="region of interest" description="Disordered" evidence="1">
    <location>
        <begin position="107"/>
        <end position="162"/>
    </location>
</feature>
<gene>
    <name evidence="2" type="ORF">RF55_24374</name>
</gene>
<evidence type="ECO:0000313" key="3">
    <source>
        <dbReference type="Proteomes" id="UP000036403"/>
    </source>
</evidence>
<feature type="compositionally biased region" description="Basic and acidic residues" evidence="1">
    <location>
        <begin position="152"/>
        <end position="161"/>
    </location>
</feature>
<reference evidence="2 3" key="1">
    <citation type="submission" date="2015-04" db="EMBL/GenBank/DDBJ databases">
        <title>Lasius niger genome sequencing.</title>
        <authorList>
            <person name="Konorov E.A."/>
            <person name="Nikitin M.A."/>
            <person name="Kirill M.V."/>
            <person name="Chang P."/>
        </authorList>
    </citation>
    <scope>NUCLEOTIDE SEQUENCE [LARGE SCALE GENOMIC DNA]</scope>
    <source>
        <tissue evidence="2">Whole</tissue>
    </source>
</reference>
<organism evidence="2 3">
    <name type="scientific">Lasius niger</name>
    <name type="common">Black garden ant</name>
    <dbReference type="NCBI Taxonomy" id="67767"/>
    <lineage>
        <taxon>Eukaryota</taxon>
        <taxon>Metazoa</taxon>
        <taxon>Ecdysozoa</taxon>
        <taxon>Arthropoda</taxon>
        <taxon>Hexapoda</taxon>
        <taxon>Insecta</taxon>
        <taxon>Pterygota</taxon>
        <taxon>Neoptera</taxon>
        <taxon>Endopterygota</taxon>
        <taxon>Hymenoptera</taxon>
        <taxon>Apocrita</taxon>
        <taxon>Aculeata</taxon>
        <taxon>Formicoidea</taxon>
        <taxon>Formicidae</taxon>
        <taxon>Formicinae</taxon>
        <taxon>Lasius</taxon>
        <taxon>Lasius</taxon>
    </lineage>
</organism>